<name>A0A1R3GQR3_COCAP</name>
<dbReference type="EMBL" id="AWWV01013700">
    <property type="protein sequence ID" value="OMO60433.1"/>
    <property type="molecule type" value="Genomic_DNA"/>
</dbReference>
<accession>A0A1R3GQR3</accession>
<evidence type="ECO:0000313" key="1">
    <source>
        <dbReference type="EMBL" id="OMO60433.1"/>
    </source>
</evidence>
<reference evidence="1 2" key="1">
    <citation type="submission" date="2013-09" db="EMBL/GenBank/DDBJ databases">
        <title>Corchorus capsularis genome sequencing.</title>
        <authorList>
            <person name="Alam M."/>
            <person name="Haque M.S."/>
            <person name="Islam M.S."/>
            <person name="Emdad E.M."/>
            <person name="Islam M.M."/>
            <person name="Ahmed B."/>
            <person name="Halim A."/>
            <person name="Hossen Q.M.M."/>
            <person name="Hossain M.Z."/>
            <person name="Ahmed R."/>
            <person name="Khan M.M."/>
            <person name="Islam R."/>
            <person name="Rashid M.M."/>
            <person name="Khan S.A."/>
            <person name="Rahman M.S."/>
            <person name="Alam M."/>
        </authorList>
    </citation>
    <scope>NUCLEOTIDE SEQUENCE [LARGE SCALE GENOMIC DNA]</scope>
    <source>
        <strain evidence="2">cv. CVL-1</strain>
        <tissue evidence="1">Whole seedling</tissue>
    </source>
</reference>
<gene>
    <name evidence="1" type="ORF">CCACVL1_24167</name>
</gene>
<evidence type="ECO:0000313" key="2">
    <source>
        <dbReference type="Proteomes" id="UP000188268"/>
    </source>
</evidence>
<keyword evidence="2" id="KW-1185">Reference proteome</keyword>
<comment type="caution">
    <text evidence="1">The sequence shown here is derived from an EMBL/GenBank/DDBJ whole genome shotgun (WGS) entry which is preliminary data.</text>
</comment>
<protein>
    <submittedName>
        <fullName evidence="1">Uncharacterized protein</fullName>
    </submittedName>
</protein>
<dbReference type="AlphaFoldDB" id="A0A1R3GQR3"/>
<dbReference type="Proteomes" id="UP000188268">
    <property type="component" value="Unassembled WGS sequence"/>
</dbReference>
<sequence length="40" mass="4437">MGESRSKSEGFKVGCEIGFEGEDRGGSRVQKWITGFQIRS</sequence>
<proteinExistence type="predicted"/>
<organism evidence="1 2">
    <name type="scientific">Corchorus capsularis</name>
    <name type="common">Jute</name>
    <dbReference type="NCBI Taxonomy" id="210143"/>
    <lineage>
        <taxon>Eukaryota</taxon>
        <taxon>Viridiplantae</taxon>
        <taxon>Streptophyta</taxon>
        <taxon>Embryophyta</taxon>
        <taxon>Tracheophyta</taxon>
        <taxon>Spermatophyta</taxon>
        <taxon>Magnoliopsida</taxon>
        <taxon>eudicotyledons</taxon>
        <taxon>Gunneridae</taxon>
        <taxon>Pentapetalae</taxon>
        <taxon>rosids</taxon>
        <taxon>malvids</taxon>
        <taxon>Malvales</taxon>
        <taxon>Malvaceae</taxon>
        <taxon>Grewioideae</taxon>
        <taxon>Apeibeae</taxon>
        <taxon>Corchorus</taxon>
    </lineage>
</organism>
<dbReference type="Gramene" id="OMO60433">
    <property type="protein sequence ID" value="OMO60433"/>
    <property type="gene ID" value="CCACVL1_24167"/>
</dbReference>